<dbReference type="OrthoDB" id="429950at2759"/>
<dbReference type="eggNOG" id="ENOG502S5PB">
    <property type="taxonomic scope" value="Eukaryota"/>
</dbReference>
<organism evidence="8 9">
    <name type="scientific">Cladophialophora yegresii CBS 114405</name>
    <dbReference type="NCBI Taxonomy" id="1182544"/>
    <lineage>
        <taxon>Eukaryota</taxon>
        <taxon>Fungi</taxon>
        <taxon>Dikarya</taxon>
        <taxon>Ascomycota</taxon>
        <taxon>Pezizomycotina</taxon>
        <taxon>Eurotiomycetes</taxon>
        <taxon>Chaetothyriomycetidae</taxon>
        <taxon>Chaetothyriales</taxon>
        <taxon>Herpotrichiellaceae</taxon>
        <taxon>Cladophialophora</taxon>
    </lineage>
</organism>
<proteinExistence type="predicted"/>
<evidence type="ECO:0000256" key="5">
    <source>
        <dbReference type="ARBA" id="ARBA00023242"/>
    </source>
</evidence>
<feature type="compositionally biased region" description="Acidic residues" evidence="6">
    <location>
        <begin position="378"/>
        <end position="392"/>
    </location>
</feature>
<feature type="compositionally biased region" description="Basic and acidic residues" evidence="6">
    <location>
        <begin position="102"/>
        <end position="116"/>
    </location>
</feature>
<comment type="subcellular location">
    <subcellularLocation>
        <location evidence="1">Nucleus</location>
    </subcellularLocation>
</comment>
<evidence type="ECO:0000256" key="3">
    <source>
        <dbReference type="ARBA" id="ARBA00022771"/>
    </source>
</evidence>
<dbReference type="GO" id="GO:0008270">
    <property type="term" value="F:zinc ion binding"/>
    <property type="evidence" value="ECO:0007669"/>
    <property type="project" value="UniProtKB-KW"/>
</dbReference>
<keyword evidence="9" id="KW-1185">Reference proteome</keyword>
<keyword evidence="3" id="KW-0863">Zinc-finger</keyword>
<protein>
    <recommendedName>
        <fullName evidence="7">PARP-type domain-containing protein</fullName>
    </recommendedName>
</protein>
<evidence type="ECO:0000256" key="6">
    <source>
        <dbReference type="SAM" id="MobiDB-lite"/>
    </source>
</evidence>
<dbReference type="AlphaFoldDB" id="W9VXR2"/>
<feature type="domain" description="PARP-type" evidence="7">
    <location>
        <begin position="1"/>
        <end position="102"/>
    </location>
</feature>
<dbReference type="Proteomes" id="UP000019473">
    <property type="component" value="Unassembled WGS sequence"/>
</dbReference>
<dbReference type="GO" id="GO:0003677">
    <property type="term" value="F:DNA binding"/>
    <property type="evidence" value="ECO:0007669"/>
    <property type="project" value="InterPro"/>
</dbReference>
<sequence>MFAEIAKQGRALCQNTACKKAGVKIGKGEFRMGTLAVIDGRPSWRWKHWGCVTPLQIGNLQTQVGTLDDLDLDDDLPRIIDGYEEIDDEAREKIKFALHNGHVPDEDWKGDPELNRPGKKGINKRTPKKKAVEEDGDSVDEKGETPSKPKPKKGRGKKAKTESGDEADVPAPKKTAVGKRNIKVEEEDDADENPPPPKRARKRKAAVREEDEDDQVAEEQLAKKPRARTVKIENEEEAAAALAKKLRAKKLKVEEQGDEDMPDAPQPEPAKRERVRKRKNMSPNAEGGENEVKRSIPQGTGELDNLPAATKASSKAKTAKRGRKDKAVKQEEPEEDTHTAHETTDEIKPNINGEDRAQAHEAYGDTDAAEPAVRPELEEPAVDAGGVDEEGEAVSKPAKAGKGKRGRKTTKGRGK</sequence>
<dbReference type="InterPro" id="IPR001510">
    <property type="entry name" value="Znf_PARP"/>
</dbReference>
<feature type="compositionally biased region" description="Basic residues" evidence="6">
    <location>
        <begin position="399"/>
        <end position="415"/>
    </location>
</feature>
<keyword evidence="2" id="KW-0479">Metal-binding</keyword>
<dbReference type="VEuPathDB" id="FungiDB:A1O7_07843"/>
<dbReference type="GeneID" id="19182414"/>
<evidence type="ECO:0000256" key="4">
    <source>
        <dbReference type="ARBA" id="ARBA00022833"/>
    </source>
</evidence>
<dbReference type="EMBL" id="AMGW01000005">
    <property type="protein sequence ID" value="EXJ57495.1"/>
    <property type="molecule type" value="Genomic_DNA"/>
</dbReference>
<evidence type="ECO:0000259" key="7">
    <source>
        <dbReference type="PROSITE" id="PS50064"/>
    </source>
</evidence>
<dbReference type="Gene3D" id="3.30.1740.10">
    <property type="entry name" value="Zinc finger, PARP-type"/>
    <property type="match status" value="1"/>
</dbReference>
<dbReference type="STRING" id="1182544.W9VXR2"/>
<dbReference type="RefSeq" id="XP_007760029.1">
    <property type="nucleotide sequence ID" value="XM_007761839.1"/>
</dbReference>
<dbReference type="Pfam" id="PF00645">
    <property type="entry name" value="zf-PARP"/>
    <property type="match status" value="1"/>
</dbReference>
<dbReference type="GO" id="GO:0005634">
    <property type="term" value="C:nucleus"/>
    <property type="evidence" value="ECO:0007669"/>
    <property type="project" value="UniProtKB-SubCell"/>
</dbReference>
<evidence type="ECO:0000256" key="1">
    <source>
        <dbReference type="ARBA" id="ARBA00004123"/>
    </source>
</evidence>
<reference evidence="8 9" key="1">
    <citation type="submission" date="2013-03" db="EMBL/GenBank/DDBJ databases">
        <title>The Genome Sequence of Cladophialophora yegresii CBS 114405.</title>
        <authorList>
            <consortium name="The Broad Institute Genomics Platform"/>
            <person name="Cuomo C."/>
            <person name="de Hoog S."/>
            <person name="Gorbushina A."/>
            <person name="Walker B."/>
            <person name="Young S.K."/>
            <person name="Zeng Q."/>
            <person name="Gargeya S."/>
            <person name="Fitzgerald M."/>
            <person name="Haas B."/>
            <person name="Abouelleil A."/>
            <person name="Allen A.W."/>
            <person name="Alvarado L."/>
            <person name="Arachchi H.M."/>
            <person name="Berlin A.M."/>
            <person name="Chapman S.B."/>
            <person name="Gainer-Dewar J."/>
            <person name="Goldberg J."/>
            <person name="Griggs A."/>
            <person name="Gujja S."/>
            <person name="Hansen M."/>
            <person name="Howarth C."/>
            <person name="Imamovic A."/>
            <person name="Ireland A."/>
            <person name="Larimer J."/>
            <person name="McCowan C."/>
            <person name="Murphy C."/>
            <person name="Pearson M."/>
            <person name="Poon T.W."/>
            <person name="Priest M."/>
            <person name="Roberts A."/>
            <person name="Saif S."/>
            <person name="Shea T."/>
            <person name="Sisk P."/>
            <person name="Sykes S."/>
            <person name="Wortman J."/>
            <person name="Nusbaum C."/>
            <person name="Birren B."/>
        </authorList>
    </citation>
    <scope>NUCLEOTIDE SEQUENCE [LARGE SCALE GENOMIC DNA]</scope>
    <source>
        <strain evidence="8 9">CBS 114405</strain>
    </source>
</reference>
<evidence type="ECO:0000313" key="9">
    <source>
        <dbReference type="Proteomes" id="UP000019473"/>
    </source>
</evidence>
<dbReference type="PROSITE" id="PS50064">
    <property type="entry name" value="ZF_PARP_2"/>
    <property type="match status" value="1"/>
</dbReference>
<name>W9VXR2_9EURO</name>
<dbReference type="SMART" id="SM01336">
    <property type="entry name" value="zf-PARP"/>
    <property type="match status" value="1"/>
</dbReference>
<comment type="caution">
    <text evidence="8">The sequence shown here is derived from an EMBL/GenBank/DDBJ whole genome shotgun (WGS) entry which is preliminary data.</text>
</comment>
<feature type="compositionally biased region" description="Basic residues" evidence="6">
    <location>
        <begin position="117"/>
        <end position="129"/>
    </location>
</feature>
<dbReference type="HOGENOM" id="CLU_045993_1_0_1"/>
<keyword evidence="4" id="KW-0862">Zinc</keyword>
<dbReference type="InterPro" id="IPR036957">
    <property type="entry name" value="Znf_PARP_sf"/>
</dbReference>
<feature type="compositionally biased region" description="Basic and acidic residues" evidence="6">
    <location>
        <begin position="325"/>
        <end position="363"/>
    </location>
</feature>
<evidence type="ECO:0000256" key="2">
    <source>
        <dbReference type="ARBA" id="ARBA00022723"/>
    </source>
</evidence>
<dbReference type="SUPFAM" id="SSF57716">
    <property type="entry name" value="Glucocorticoid receptor-like (DNA-binding domain)"/>
    <property type="match status" value="1"/>
</dbReference>
<feature type="compositionally biased region" description="Basic residues" evidence="6">
    <location>
        <begin position="149"/>
        <end position="158"/>
    </location>
</feature>
<evidence type="ECO:0000313" key="8">
    <source>
        <dbReference type="EMBL" id="EXJ57495.1"/>
    </source>
</evidence>
<feature type="region of interest" description="Disordered" evidence="6">
    <location>
        <begin position="251"/>
        <end position="415"/>
    </location>
</feature>
<keyword evidence="5" id="KW-0539">Nucleus</keyword>
<feature type="region of interest" description="Disordered" evidence="6">
    <location>
        <begin position="102"/>
        <end position="234"/>
    </location>
</feature>
<gene>
    <name evidence="8" type="ORF">A1O7_07843</name>
</gene>
<accession>W9VXR2</accession>